<dbReference type="KEGG" id="bpb:bpr_I0114"/>
<feature type="domain" description="HTH lacI-type" evidence="4">
    <location>
        <begin position="2"/>
        <end position="56"/>
    </location>
</feature>
<keyword evidence="1" id="KW-0805">Transcription regulation</keyword>
<dbReference type="STRING" id="515622.bpr_I0114"/>
<evidence type="ECO:0000313" key="6">
    <source>
        <dbReference type="Proteomes" id="UP000001299"/>
    </source>
</evidence>
<dbReference type="Gene3D" id="3.40.50.2300">
    <property type="match status" value="2"/>
</dbReference>
<proteinExistence type="predicted"/>
<keyword evidence="3" id="KW-0804">Transcription</keyword>
<dbReference type="Gene3D" id="1.10.260.40">
    <property type="entry name" value="lambda repressor-like DNA-binding domains"/>
    <property type="match status" value="1"/>
</dbReference>
<organism evidence="5 6">
    <name type="scientific">Butyrivibrio proteoclasticus (strain ATCC 51982 / DSM 14932 / B316)</name>
    <name type="common">Clostridium proteoclasticum</name>
    <dbReference type="NCBI Taxonomy" id="515622"/>
    <lineage>
        <taxon>Bacteria</taxon>
        <taxon>Bacillati</taxon>
        <taxon>Bacillota</taxon>
        <taxon>Clostridia</taxon>
        <taxon>Lachnospirales</taxon>
        <taxon>Lachnospiraceae</taxon>
        <taxon>Butyrivibrio</taxon>
    </lineage>
</organism>
<dbReference type="CDD" id="cd06288">
    <property type="entry name" value="PBP1_sucrose_transcription_regulator"/>
    <property type="match status" value="1"/>
</dbReference>
<evidence type="ECO:0000256" key="1">
    <source>
        <dbReference type="ARBA" id="ARBA00023015"/>
    </source>
</evidence>
<dbReference type="PANTHER" id="PTHR30146:SF109">
    <property type="entry name" value="HTH-TYPE TRANSCRIPTIONAL REGULATOR GALS"/>
    <property type="match status" value="1"/>
</dbReference>
<dbReference type="InterPro" id="IPR046335">
    <property type="entry name" value="LacI/GalR-like_sensor"/>
</dbReference>
<dbReference type="Pfam" id="PF13377">
    <property type="entry name" value="Peripla_BP_3"/>
    <property type="match status" value="1"/>
</dbReference>
<dbReference type="SUPFAM" id="SSF47413">
    <property type="entry name" value="lambda repressor-like DNA-binding domains"/>
    <property type="match status" value="1"/>
</dbReference>
<reference evidence="5 6" key="1">
    <citation type="journal article" date="2010" name="PLoS ONE">
        <title>The glycobiome of the rumen bacterium Butyrivibrio proteoclasticus B316(T) highlights adaptation to a polysaccharide-rich environment.</title>
        <authorList>
            <person name="Kelly W.J."/>
            <person name="Leahy S.C."/>
            <person name="Altermann E."/>
            <person name="Yeoman C.J."/>
            <person name="Dunne J.C."/>
            <person name="Kong Z."/>
            <person name="Pacheco D.M."/>
            <person name="Li D."/>
            <person name="Noel S.J."/>
            <person name="Moon C.D."/>
            <person name="Cookson A.L."/>
            <person name="Attwood G.T."/>
        </authorList>
    </citation>
    <scope>NUCLEOTIDE SEQUENCE [LARGE SCALE GENOMIC DNA]</scope>
    <source>
        <strain evidence="6">ATCC 51982 / DSM 14932 / B316</strain>
    </source>
</reference>
<dbReference type="RefSeq" id="WP_013279524.1">
    <property type="nucleotide sequence ID" value="NC_014387.1"/>
</dbReference>
<dbReference type="Proteomes" id="UP000001299">
    <property type="component" value="Chromosome 1"/>
</dbReference>
<protein>
    <submittedName>
        <fullName evidence="5">Transcriptional regulator LacI family</fullName>
    </submittedName>
</protein>
<dbReference type="AlphaFoldDB" id="E0RUH5"/>
<keyword evidence="6" id="KW-1185">Reference proteome</keyword>
<dbReference type="InterPro" id="IPR010982">
    <property type="entry name" value="Lambda_DNA-bd_dom_sf"/>
</dbReference>
<dbReference type="SMART" id="SM00354">
    <property type="entry name" value="HTH_LACI"/>
    <property type="match status" value="1"/>
</dbReference>
<dbReference type="InterPro" id="IPR028082">
    <property type="entry name" value="Peripla_BP_I"/>
</dbReference>
<dbReference type="CDD" id="cd01392">
    <property type="entry name" value="HTH_LacI"/>
    <property type="match status" value="1"/>
</dbReference>
<accession>E0RUH5</accession>
<dbReference type="PROSITE" id="PS50932">
    <property type="entry name" value="HTH_LACI_2"/>
    <property type="match status" value="1"/>
</dbReference>
<evidence type="ECO:0000256" key="3">
    <source>
        <dbReference type="ARBA" id="ARBA00023163"/>
    </source>
</evidence>
<keyword evidence="2" id="KW-0238">DNA-binding</keyword>
<dbReference type="GO" id="GO:0000976">
    <property type="term" value="F:transcription cis-regulatory region binding"/>
    <property type="evidence" value="ECO:0007669"/>
    <property type="project" value="TreeGrafter"/>
</dbReference>
<dbReference type="EMBL" id="CP001810">
    <property type="protein sequence ID" value="ADL32865.1"/>
    <property type="molecule type" value="Genomic_DNA"/>
</dbReference>
<dbReference type="eggNOG" id="COG1609">
    <property type="taxonomic scope" value="Bacteria"/>
</dbReference>
<gene>
    <name evidence="5" type="ordered locus">bpr_I0114</name>
</gene>
<sequence>MVTLKEIAEICNVSATTVSNVINGKAKTSEETKNRIMEVVRKTGYNPNYMAKGLRVKRTRTIAIIAEDLAQFTSPPIIENIMAYCESRQYRATVYNLRLYDRWSDTWYNDEEEYKSVFEPVLRDVLSAQVDGIIYLAGHCRVIKSFSDDFQLPVVMCYALSDSPGIPSVVIDDEKSSWEMVSHLIKAGHKRIGFVGGRVENLHTIERLKGYQRALYENGILFDPSLVFYGRWDRESGYEGASKLLTQGVTAIFAISDRMAGGVYDYLYEAKVAVKDKIAVAGFDNEAISQYFRPALTTTELPLAEIGKKSAELILNRLEKKDGGRSAYSEPYVIKVPCTLKDRNSV</sequence>
<dbReference type="HOGENOM" id="CLU_037628_6_1_9"/>
<evidence type="ECO:0000313" key="5">
    <source>
        <dbReference type="EMBL" id="ADL32865.1"/>
    </source>
</evidence>
<dbReference type="GO" id="GO:0003700">
    <property type="term" value="F:DNA-binding transcription factor activity"/>
    <property type="evidence" value="ECO:0007669"/>
    <property type="project" value="TreeGrafter"/>
</dbReference>
<dbReference type="Pfam" id="PF00356">
    <property type="entry name" value="LacI"/>
    <property type="match status" value="1"/>
</dbReference>
<evidence type="ECO:0000256" key="2">
    <source>
        <dbReference type="ARBA" id="ARBA00023125"/>
    </source>
</evidence>
<dbReference type="PANTHER" id="PTHR30146">
    <property type="entry name" value="LACI-RELATED TRANSCRIPTIONAL REPRESSOR"/>
    <property type="match status" value="1"/>
</dbReference>
<dbReference type="InterPro" id="IPR000843">
    <property type="entry name" value="HTH_LacI"/>
</dbReference>
<evidence type="ECO:0000259" key="4">
    <source>
        <dbReference type="PROSITE" id="PS50932"/>
    </source>
</evidence>
<name>E0RUH5_BUTPB</name>
<dbReference type="SUPFAM" id="SSF53822">
    <property type="entry name" value="Periplasmic binding protein-like I"/>
    <property type="match status" value="1"/>
</dbReference>